<organism evidence="1 2">
    <name type="scientific">Synchytrium endobioticum</name>
    <dbReference type="NCBI Taxonomy" id="286115"/>
    <lineage>
        <taxon>Eukaryota</taxon>
        <taxon>Fungi</taxon>
        <taxon>Fungi incertae sedis</taxon>
        <taxon>Chytridiomycota</taxon>
        <taxon>Chytridiomycota incertae sedis</taxon>
        <taxon>Chytridiomycetes</taxon>
        <taxon>Synchytriales</taxon>
        <taxon>Synchytriaceae</taxon>
        <taxon>Synchytrium</taxon>
    </lineage>
</organism>
<evidence type="ECO:0008006" key="3">
    <source>
        <dbReference type="Google" id="ProtNLM"/>
    </source>
</evidence>
<evidence type="ECO:0000313" key="1">
    <source>
        <dbReference type="EMBL" id="TPX45335.1"/>
    </source>
</evidence>
<dbReference type="Proteomes" id="UP000317494">
    <property type="component" value="Unassembled WGS sequence"/>
</dbReference>
<dbReference type="EMBL" id="QEAN01000156">
    <property type="protein sequence ID" value="TPX45335.1"/>
    <property type="molecule type" value="Genomic_DNA"/>
</dbReference>
<comment type="caution">
    <text evidence="1">The sequence shown here is derived from an EMBL/GenBank/DDBJ whole genome shotgun (WGS) entry which is preliminary data.</text>
</comment>
<dbReference type="VEuPathDB" id="FungiDB:SeMB42_g04057"/>
<dbReference type="AlphaFoldDB" id="A0A507D206"/>
<sequence>MAKTPGTVVGDIEVEHESQVPHDYVDESAVLRHVSQFEAPITVKASTSSQSVPKQLITTVTAIASHRKDGANYRYNVKWSNNTESETTVKHIPQSVLRQYWKHAEIADEEKPARYRLSKSRKNKGKKKQ</sequence>
<protein>
    <recommendedName>
        <fullName evidence="3">Chromo domain-containing protein</fullName>
    </recommendedName>
</protein>
<accession>A0A507D206</accession>
<name>A0A507D206_9FUNG</name>
<gene>
    <name evidence="1" type="ORF">SeMB42_g04057</name>
</gene>
<evidence type="ECO:0000313" key="2">
    <source>
        <dbReference type="Proteomes" id="UP000317494"/>
    </source>
</evidence>
<reference evidence="1 2" key="1">
    <citation type="journal article" date="2019" name="Sci. Rep.">
        <title>Comparative genomics of chytrid fungi reveal insights into the obligate biotrophic and pathogenic lifestyle of Synchytrium endobioticum.</title>
        <authorList>
            <person name="van de Vossenberg B.T.L.H."/>
            <person name="Warris S."/>
            <person name="Nguyen H.D.T."/>
            <person name="van Gent-Pelzer M.P.E."/>
            <person name="Joly D.L."/>
            <person name="van de Geest H.C."/>
            <person name="Bonants P.J.M."/>
            <person name="Smith D.S."/>
            <person name="Levesque C.A."/>
            <person name="van der Lee T.A.J."/>
        </authorList>
    </citation>
    <scope>NUCLEOTIDE SEQUENCE [LARGE SCALE GENOMIC DNA]</scope>
    <source>
        <strain evidence="1 2">MB42</strain>
    </source>
</reference>
<keyword evidence="2" id="KW-1185">Reference proteome</keyword>
<proteinExistence type="predicted"/>